<dbReference type="KEGG" id="cpas:Clopa_1689"/>
<organism evidence="2 3">
    <name type="scientific">Clostridium pasteurianum BC1</name>
    <dbReference type="NCBI Taxonomy" id="86416"/>
    <lineage>
        <taxon>Bacteria</taxon>
        <taxon>Bacillati</taxon>
        <taxon>Bacillota</taxon>
        <taxon>Clostridia</taxon>
        <taxon>Eubacteriales</taxon>
        <taxon>Clostridiaceae</taxon>
        <taxon>Clostridium</taxon>
    </lineage>
</organism>
<evidence type="ECO:0000313" key="3">
    <source>
        <dbReference type="Proteomes" id="UP000013523"/>
    </source>
</evidence>
<dbReference type="OrthoDB" id="9812059at2"/>
<evidence type="ECO:0000256" key="1">
    <source>
        <dbReference type="SAM" id="Phobius"/>
    </source>
</evidence>
<dbReference type="Proteomes" id="UP000013523">
    <property type="component" value="Chromosome"/>
</dbReference>
<dbReference type="EMBL" id="CP003261">
    <property type="protein sequence ID" value="AGK96613.1"/>
    <property type="molecule type" value="Genomic_DNA"/>
</dbReference>
<keyword evidence="3" id="KW-1185">Reference proteome</keyword>
<reference evidence="2 3" key="1">
    <citation type="submission" date="2012-01" db="EMBL/GenBank/DDBJ databases">
        <title>Complete sequence of chromosome of Clostridium pasteurianum BC1.</title>
        <authorList>
            <consortium name="US DOE Joint Genome Institute"/>
            <person name="Lucas S."/>
            <person name="Han J."/>
            <person name="Lapidus A."/>
            <person name="Cheng J.-F."/>
            <person name="Goodwin L."/>
            <person name="Pitluck S."/>
            <person name="Peters L."/>
            <person name="Mikhailova N."/>
            <person name="Teshima H."/>
            <person name="Detter J.C."/>
            <person name="Han C."/>
            <person name="Tapia R."/>
            <person name="Land M."/>
            <person name="Hauser L."/>
            <person name="Kyrpides N."/>
            <person name="Ivanova N."/>
            <person name="Pagani I."/>
            <person name="Dunn J."/>
            <person name="Taghavi S."/>
            <person name="Francis A."/>
            <person name="van der Lelie D."/>
            <person name="Woyke T."/>
        </authorList>
    </citation>
    <scope>NUCLEOTIDE SEQUENCE [LARGE SCALE GENOMIC DNA]</scope>
    <source>
        <strain evidence="2 3">BC1</strain>
    </source>
</reference>
<sequence>MFIYPGNLKEKKQFLYLTVSDFAIGSLLSVVFVVYSIENFRFTLLAVPILFFIFKMRILENSSNLWEEIFKAFNYLVDSQQKYFWGRKGGE</sequence>
<evidence type="ECO:0000313" key="2">
    <source>
        <dbReference type="EMBL" id="AGK96613.1"/>
    </source>
</evidence>
<protein>
    <submittedName>
        <fullName evidence="2">Uncharacterized protein</fullName>
    </submittedName>
</protein>
<proteinExistence type="predicted"/>
<dbReference type="HOGENOM" id="CLU_2421784_0_0_9"/>
<name>R4K222_CLOPA</name>
<gene>
    <name evidence="2" type="ORF">Clopa_1689</name>
</gene>
<keyword evidence="1" id="KW-0812">Transmembrane</keyword>
<dbReference type="PATRIC" id="fig|86416.3.peg.1664"/>
<feature type="transmembrane region" description="Helical" evidence="1">
    <location>
        <begin position="14"/>
        <end position="34"/>
    </location>
</feature>
<dbReference type="RefSeq" id="WP_015614932.1">
    <property type="nucleotide sequence ID" value="NC_021182.1"/>
</dbReference>
<accession>R4K222</accession>
<dbReference type="STRING" id="86416.Clopa_1689"/>
<keyword evidence="1" id="KW-0472">Membrane</keyword>
<dbReference type="AlphaFoldDB" id="R4K222"/>
<keyword evidence="1" id="KW-1133">Transmembrane helix</keyword>